<dbReference type="Gene3D" id="3.30.457.10">
    <property type="entry name" value="Copper amine oxidase-like, N-terminal domain"/>
    <property type="match status" value="1"/>
</dbReference>
<feature type="region of interest" description="Disordered" evidence="3">
    <location>
        <begin position="27"/>
        <end position="72"/>
    </location>
</feature>
<name>A0A7G6E4A0_THEFR</name>
<sequence length="328" mass="36299">MIKKLGVLTLVLIFTLSLNNMVLATGNPVSPGIEQIKDNPGNTETEEETADYDANTTPGTGENEPKPVTGPVPSQKLFGMGIPGLHIALDRVKANGSPVAQKVLEKLIESQGDMQSVAQTLGDMAQEELEDIDEKTREELEKVAEELEEKIEQEKEQMENEDKKQVLAKIAEFYNNMGSREKALANLEEILKFMPQDLATYQEIGQIYKKMGNEELKAFVNGQQPVFDVKPRVQNGRTLVPFRALGEALGATINWDPSTQTVSFKKGDNVVQLPVGEKSALVNGRQYTLDIPAFIENGRTLVPLRFISEALKAKVQYLPDTQMVIVTE</sequence>
<keyword evidence="7" id="KW-1185">Reference proteome</keyword>
<protein>
    <recommendedName>
        <fullName evidence="5">Copper amine oxidase-like N-terminal domain-containing protein</fullName>
    </recommendedName>
</protein>
<evidence type="ECO:0000256" key="1">
    <source>
        <dbReference type="PROSITE-ProRule" id="PRU00339"/>
    </source>
</evidence>
<dbReference type="Proteomes" id="UP000515847">
    <property type="component" value="Chromosome"/>
</dbReference>
<feature type="domain" description="Copper amine oxidase-like N-terminal" evidence="5">
    <location>
        <begin position="219"/>
        <end position="326"/>
    </location>
</feature>
<proteinExistence type="predicted"/>
<evidence type="ECO:0000256" key="3">
    <source>
        <dbReference type="SAM" id="MobiDB-lite"/>
    </source>
</evidence>
<organism evidence="6 7">
    <name type="scientific">Thermanaerosceptrum fracticalcis</name>
    <dbReference type="NCBI Taxonomy" id="1712410"/>
    <lineage>
        <taxon>Bacteria</taxon>
        <taxon>Bacillati</taxon>
        <taxon>Bacillota</taxon>
        <taxon>Clostridia</taxon>
        <taxon>Eubacteriales</taxon>
        <taxon>Peptococcaceae</taxon>
        <taxon>Thermanaerosceptrum</taxon>
    </lineage>
</organism>
<evidence type="ECO:0000256" key="2">
    <source>
        <dbReference type="SAM" id="Coils"/>
    </source>
</evidence>
<evidence type="ECO:0000313" key="7">
    <source>
        <dbReference type="Proteomes" id="UP000515847"/>
    </source>
</evidence>
<dbReference type="InterPro" id="IPR019734">
    <property type="entry name" value="TPR_rpt"/>
</dbReference>
<reference evidence="6 7" key="1">
    <citation type="journal article" date="2019" name="Front. Microbiol.">
        <title>Thermoanaerosceptrum fracticalcis gen. nov. sp. nov., a Novel Fumarate-Fermenting Microorganism From a Deep Fractured Carbonate Aquifer of the US Great Basin.</title>
        <authorList>
            <person name="Hamilton-Brehm S.D."/>
            <person name="Stewart L.E."/>
            <person name="Zavarin M."/>
            <person name="Caldwell M."/>
            <person name="Lawson P.A."/>
            <person name="Onstott T.C."/>
            <person name="Grzymski J."/>
            <person name="Neveux I."/>
            <person name="Lollar B.S."/>
            <person name="Russell C.E."/>
            <person name="Moser D.P."/>
        </authorList>
    </citation>
    <scope>NUCLEOTIDE SEQUENCE [LARGE SCALE GENOMIC DNA]</scope>
    <source>
        <strain evidence="6 7">DRI-13</strain>
    </source>
</reference>
<keyword evidence="1" id="KW-0802">TPR repeat</keyword>
<dbReference type="OrthoDB" id="2083476at2"/>
<dbReference type="KEGG" id="tfr:BR63_11630"/>
<accession>A0A7G6E4A0</accession>
<feature type="signal peptide" evidence="4">
    <location>
        <begin position="1"/>
        <end position="24"/>
    </location>
</feature>
<feature type="coiled-coil region" evidence="2">
    <location>
        <begin position="126"/>
        <end position="164"/>
    </location>
</feature>
<dbReference type="Pfam" id="PF07833">
    <property type="entry name" value="Cu_amine_oxidN1"/>
    <property type="match status" value="1"/>
</dbReference>
<evidence type="ECO:0000259" key="5">
    <source>
        <dbReference type="Pfam" id="PF07833"/>
    </source>
</evidence>
<dbReference type="AlphaFoldDB" id="A0A7G6E4A0"/>
<evidence type="ECO:0000256" key="4">
    <source>
        <dbReference type="SAM" id="SignalP"/>
    </source>
</evidence>
<evidence type="ECO:0000313" key="6">
    <source>
        <dbReference type="EMBL" id="QNB46904.1"/>
    </source>
</evidence>
<dbReference type="EMBL" id="CP045798">
    <property type="protein sequence ID" value="QNB46904.1"/>
    <property type="molecule type" value="Genomic_DNA"/>
</dbReference>
<dbReference type="InterPro" id="IPR036582">
    <property type="entry name" value="Mao_N_sf"/>
</dbReference>
<feature type="chain" id="PRO_5028992401" description="Copper amine oxidase-like N-terminal domain-containing protein" evidence="4">
    <location>
        <begin position="25"/>
        <end position="328"/>
    </location>
</feature>
<dbReference type="InterPro" id="IPR012854">
    <property type="entry name" value="Cu_amine_oxidase-like_N"/>
</dbReference>
<dbReference type="SUPFAM" id="SSF48452">
    <property type="entry name" value="TPR-like"/>
    <property type="match status" value="1"/>
</dbReference>
<feature type="repeat" description="TPR" evidence="1">
    <location>
        <begin position="164"/>
        <end position="197"/>
    </location>
</feature>
<dbReference type="RefSeq" id="WP_051965435.1">
    <property type="nucleotide sequence ID" value="NZ_CP045798.1"/>
</dbReference>
<dbReference type="SUPFAM" id="SSF55383">
    <property type="entry name" value="Copper amine oxidase, domain N"/>
    <property type="match status" value="1"/>
</dbReference>
<gene>
    <name evidence="6" type="ORF">BR63_11630</name>
</gene>
<dbReference type="Gene3D" id="1.25.40.10">
    <property type="entry name" value="Tetratricopeptide repeat domain"/>
    <property type="match status" value="1"/>
</dbReference>
<dbReference type="PROSITE" id="PS50005">
    <property type="entry name" value="TPR"/>
    <property type="match status" value="1"/>
</dbReference>
<dbReference type="InterPro" id="IPR011990">
    <property type="entry name" value="TPR-like_helical_dom_sf"/>
</dbReference>
<keyword evidence="2" id="KW-0175">Coiled coil</keyword>
<keyword evidence="4" id="KW-0732">Signal</keyword>